<dbReference type="Pfam" id="PF02114">
    <property type="entry name" value="Phosducin"/>
    <property type="match status" value="1"/>
</dbReference>
<evidence type="ECO:0000313" key="3">
    <source>
        <dbReference type="EMBL" id="OMJ83929.1"/>
    </source>
</evidence>
<dbReference type="InterPro" id="IPR051498">
    <property type="entry name" value="Phosducin-like_chap/apop_reg"/>
</dbReference>
<dbReference type="PANTHER" id="PTHR45809">
    <property type="entry name" value="VIRAL IAP-ASSOCIATED FACTOR HOMOLOG"/>
    <property type="match status" value="1"/>
</dbReference>
<dbReference type="GO" id="GO:0006457">
    <property type="term" value="P:protein folding"/>
    <property type="evidence" value="ECO:0007669"/>
    <property type="project" value="TreeGrafter"/>
</dbReference>
<dbReference type="EMBL" id="MPUH01000286">
    <property type="protein sequence ID" value="OMJ83929.1"/>
    <property type="molecule type" value="Genomic_DNA"/>
</dbReference>
<dbReference type="PANTHER" id="PTHR45809:SF3">
    <property type="entry name" value="VIRAL IAP-ASSOCIATED FACTOR HOMOLOG"/>
    <property type="match status" value="1"/>
</dbReference>
<organism evidence="3 4">
    <name type="scientific">Stentor coeruleus</name>
    <dbReference type="NCBI Taxonomy" id="5963"/>
    <lineage>
        <taxon>Eukaryota</taxon>
        <taxon>Sar</taxon>
        <taxon>Alveolata</taxon>
        <taxon>Ciliophora</taxon>
        <taxon>Postciliodesmatophora</taxon>
        <taxon>Heterotrichea</taxon>
        <taxon>Heterotrichida</taxon>
        <taxon>Stentoridae</taxon>
        <taxon>Stentor</taxon>
    </lineage>
</organism>
<dbReference type="InterPro" id="IPR024253">
    <property type="entry name" value="Phosducin_thioredoxin-like_dom"/>
</dbReference>
<evidence type="ECO:0000259" key="2">
    <source>
        <dbReference type="Pfam" id="PF02114"/>
    </source>
</evidence>
<evidence type="ECO:0000313" key="4">
    <source>
        <dbReference type="Proteomes" id="UP000187209"/>
    </source>
</evidence>
<dbReference type="SUPFAM" id="SSF52833">
    <property type="entry name" value="Thioredoxin-like"/>
    <property type="match status" value="1"/>
</dbReference>
<name>A0A1R2C4M7_9CILI</name>
<dbReference type="GO" id="GO:0005737">
    <property type="term" value="C:cytoplasm"/>
    <property type="evidence" value="ECO:0007669"/>
    <property type="project" value="TreeGrafter"/>
</dbReference>
<dbReference type="AlphaFoldDB" id="A0A1R2C4M7"/>
<dbReference type="Proteomes" id="UP000187209">
    <property type="component" value="Unassembled WGS sequence"/>
</dbReference>
<keyword evidence="4" id="KW-1185">Reference proteome</keyword>
<reference evidence="3 4" key="1">
    <citation type="submission" date="2016-11" db="EMBL/GenBank/DDBJ databases">
        <title>The macronuclear genome of Stentor coeruleus: a giant cell with tiny introns.</title>
        <authorList>
            <person name="Slabodnick M."/>
            <person name="Ruby J.G."/>
            <person name="Reiff S.B."/>
            <person name="Swart E.C."/>
            <person name="Gosai S."/>
            <person name="Prabakaran S."/>
            <person name="Witkowska E."/>
            <person name="Larue G.E."/>
            <person name="Fisher S."/>
            <person name="Freeman R.M."/>
            <person name="Gunawardena J."/>
            <person name="Chu W."/>
            <person name="Stover N.A."/>
            <person name="Gregory B.D."/>
            <person name="Nowacki M."/>
            <person name="Derisi J."/>
            <person name="Roy S.W."/>
            <person name="Marshall W.F."/>
            <person name="Sood P."/>
        </authorList>
    </citation>
    <scope>NUCLEOTIDE SEQUENCE [LARGE SCALE GENOMIC DNA]</scope>
    <source>
        <strain evidence="3">WM001</strain>
    </source>
</reference>
<accession>A0A1R2C4M7</accession>
<protein>
    <recommendedName>
        <fullName evidence="2">Phosducin domain-containing protein</fullName>
    </recommendedName>
</protein>
<dbReference type="InterPro" id="IPR036249">
    <property type="entry name" value="Thioredoxin-like_sf"/>
</dbReference>
<proteinExistence type="inferred from homology"/>
<sequence>MMTNEVNTSFEDMHETLRISTEEIKEITKDVVMSNFIEALEQDEALSFLAYNEFSEIEDNIEEESIQRYRKNYIKEHQSTADKTQFGALTEIKKQNFIQEVKRAPKDVYVILHLYQNYIVHCRLIDECLSLLAKKFINHKFVRIQATCFISNFHDSDCPAIIIYKNSKVIYEMIACTSLLGGNCISEGSIEWTFAQKNIWETELENNPADEIQPRTSERKSSFQNDMDEIRVYSSRLKRKYT</sequence>
<comment type="caution">
    <text evidence="3">The sequence shown here is derived from an EMBL/GenBank/DDBJ whole genome shotgun (WGS) entry which is preliminary data.</text>
</comment>
<dbReference type="OrthoDB" id="45518at2759"/>
<feature type="domain" description="Phosducin" evidence="2">
    <location>
        <begin position="50"/>
        <end position="184"/>
    </location>
</feature>
<comment type="similarity">
    <text evidence="1">Belongs to the phosducin family.</text>
</comment>
<gene>
    <name evidence="3" type="ORF">SteCoe_15024</name>
</gene>
<evidence type="ECO:0000256" key="1">
    <source>
        <dbReference type="ARBA" id="ARBA00009686"/>
    </source>
</evidence>
<dbReference type="Gene3D" id="3.40.30.10">
    <property type="entry name" value="Glutaredoxin"/>
    <property type="match status" value="1"/>
</dbReference>